<gene>
    <name evidence="1" type="ORF">GCM10009807_05500</name>
</gene>
<proteinExistence type="predicted"/>
<protein>
    <recommendedName>
        <fullName evidence="3">Core-2/I-Branching enzyme</fullName>
    </recommendedName>
</protein>
<evidence type="ECO:0008006" key="3">
    <source>
        <dbReference type="Google" id="ProtNLM"/>
    </source>
</evidence>
<keyword evidence="2" id="KW-1185">Reference proteome</keyword>
<reference evidence="1 2" key="1">
    <citation type="journal article" date="2019" name="Int. J. Syst. Evol. Microbiol.">
        <title>The Global Catalogue of Microorganisms (GCM) 10K type strain sequencing project: providing services to taxonomists for standard genome sequencing and annotation.</title>
        <authorList>
            <consortium name="The Broad Institute Genomics Platform"/>
            <consortium name="The Broad Institute Genome Sequencing Center for Infectious Disease"/>
            <person name="Wu L."/>
            <person name="Ma J."/>
        </authorList>
    </citation>
    <scope>NUCLEOTIDE SEQUENCE [LARGE SCALE GENOMIC DNA]</scope>
    <source>
        <strain evidence="1 2">JCM 15575</strain>
    </source>
</reference>
<organism evidence="1 2">
    <name type="scientific">Microbacterium lacus</name>
    <dbReference type="NCBI Taxonomy" id="415217"/>
    <lineage>
        <taxon>Bacteria</taxon>
        <taxon>Bacillati</taxon>
        <taxon>Actinomycetota</taxon>
        <taxon>Actinomycetes</taxon>
        <taxon>Micrococcales</taxon>
        <taxon>Microbacteriaceae</taxon>
        <taxon>Microbacterium</taxon>
    </lineage>
</organism>
<comment type="caution">
    <text evidence="1">The sequence shown here is derived from an EMBL/GenBank/DDBJ whole genome shotgun (WGS) entry which is preliminary data.</text>
</comment>
<sequence length="309" mass="34867">MRTAYVVLTHRDWPQVHRLAQAILRSSPGAGIVLAHDARHDAFPVDAGDARIDVFAHGRDADWGSWDLVEATLDAFARARELFDPDLVCLISGSDYPVQDLAAWEKSAVEAGGWIGAAEPLTYVPHWGRRRGEGDDRWTRYAYRWFRAPFGRRASPFIVRVRTALALRLEPIFGIRIVTRGRGLHYGVRRLPTPFTPERPVYFGSQWLAVRRSELDRLLDVDFRAGAPLRRLYRRSIIPDESAFVTALSRSGPRGELPPVSYVRWDAARDEPVIWTVDDLDEIRASGSPFCRKVDPVLSSELLDALDAG</sequence>
<evidence type="ECO:0000313" key="2">
    <source>
        <dbReference type="Proteomes" id="UP001500596"/>
    </source>
</evidence>
<accession>A0ABN2G3K2</accession>
<evidence type="ECO:0000313" key="1">
    <source>
        <dbReference type="EMBL" id="GAA1664231.1"/>
    </source>
</evidence>
<name>A0ABN2G3K2_9MICO</name>
<dbReference type="Proteomes" id="UP001500596">
    <property type="component" value="Unassembled WGS sequence"/>
</dbReference>
<dbReference type="EMBL" id="BAAAPK010000001">
    <property type="protein sequence ID" value="GAA1664231.1"/>
    <property type="molecule type" value="Genomic_DNA"/>
</dbReference>